<dbReference type="Gene3D" id="3.30.160.60">
    <property type="entry name" value="Classic Zinc Finger"/>
    <property type="match status" value="1"/>
</dbReference>
<gene>
    <name evidence="3" type="ORF">SCLCIDRAFT_129288</name>
</gene>
<name>A0A0C2Z7K5_9AGAM</name>
<keyword evidence="1" id="KW-0863">Zinc-finger</keyword>
<dbReference type="InParanoid" id="A0A0C2Z7K5"/>
<evidence type="ECO:0000256" key="1">
    <source>
        <dbReference type="PROSITE-ProRule" id="PRU00042"/>
    </source>
</evidence>
<dbReference type="HOGENOM" id="CLU_126337_0_1_1"/>
<proteinExistence type="predicted"/>
<keyword evidence="1" id="KW-0862">Zinc</keyword>
<feature type="non-terminal residue" evidence="3">
    <location>
        <position position="1"/>
    </location>
</feature>
<reference evidence="4" key="2">
    <citation type="submission" date="2015-01" db="EMBL/GenBank/DDBJ databases">
        <title>Evolutionary Origins and Diversification of the Mycorrhizal Mutualists.</title>
        <authorList>
            <consortium name="DOE Joint Genome Institute"/>
            <consortium name="Mycorrhizal Genomics Consortium"/>
            <person name="Kohler A."/>
            <person name="Kuo A."/>
            <person name="Nagy L.G."/>
            <person name="Floudas D."/>
            <person name="Copeland A."/>
            <person name="Barry K.W."/>
            <person name="Cichocki N."/>
            <person name="Veneault-Fourrey C."/>
            <person name="LaButti K."/>
            <person name="Lindquist E.A."/>
            <person name="Lipzen A."/>
            <person name="Lundell T."/>
            <person name="Morin E."/>
            <person name="Murat C."/>
            <person name="Riley R."/>
            <person name="Ohm R."/>
            <person name="Sun H."/>
            <person name="Tunlid A."/>
            <person name="Henrissat B."/>
            <person name="Grigoriev I.V."/>
            <person name="Hibbett D.S."/>
            <person name="Martin F."/>
        </authorList>
    </citation>
    <scope>NUCLEOTIDE SEQUENCE [LARGE SCALE GENOMIC DNA]</scope>
    <source>
        <strain evidence="4">Foug A</strain>
    </source>
</reference>
<dbReference type="STRING" id="1036808.A0A0C2Z7K5"/>
<evidence type="ECO:0000313" key="4">
    <source>
        <dbReference type="Proteomes" id="UP000053989"/>
    </source>
</evidence>
<dbReference type="InterPro" id="IPR013087">
    <property type="entry name" value="Znf_C2H2_type"/>
</dbReference>
<keyword evidence="4" id="KW-1185">Reference proteome</keyword>
<protein>
    <recommendedName>
        <fullName evidence="2">C2H2-type domain-containing protein</fullName>
    </recommendedName>
</protein>
<dbReference type="EMBL" id="KN822093">
    <property type="protein sequence ID" value="KIM57963.1"/>
    <property type="molecule type" value="Genomic_DNA"/>
</dbReference>
<keyword evidence="1" id="KW-0479">Metal-binding</keyword>
<dbReference type="GO" id="GO:0008270">
    <property type="term" value="F:zinc ion binding"/>
    <property type="evidence" value="ECO:0007669"/>
    <property type="project" value="UniProtKB-KW"/>
</dbReference>
<feature type="domain" description="C2H2-type" evidence="2">
    <location>
        <begin position="68"/>
        <end position="91"/>
    </location>
</feature>
<sequence length="91" mass="10606">YICGWVTSDMICGIPIVGELFSVHLRDHHHVVGDDKAKVRCDWSKCGMVMNKESIVRHVAEMHLHYKFCCDECNATFTRRHTLNSHVRKEH</sequence>
<organism evidence="3 4">
    <name type="scientific">Scleroderma citrinum Foug A</name>
    <dbReference type="NCBI Taxonomy" id="1036808"/>
    <lineage>
        <taxon>Eukaryota</taxon>
        <taxon>Fungi</taxon>
        <taxon>Dikarya</taxon>
        <taxon>Basidiomycota</taxon>
        <taxon>Agaricomycotina</taxon>
        <taxon>Agaricomycetes</taxon>
        <taxon>Agaricomycetidae</taxon>
        <taxon>Boletales</taxon>
        <taxon>Sclerodermatineae</taxon>
        <taxon>Sclerodermataceae</taxon>
        <taxon>Scleroderma</taxon>
    </lineage>
</organism>
<dbReference type="AlphaFoldDB" id="A0A0C2Z7K5"/>
<dbReference type="PROSITE" id="PS00028">
    <property type="entry name" value="ZINC_FINGER_C2H2_1"/>
    <property type="match status" value="1"/>
</dbReference>
<dbReference type="Proteomes" id="UP000053989">
    <property type="component" value="Unassembled WGS sequence"/>
</dbReference>
<reference evidence="3 4" key="1">
    <citation type="submission" date="2014-04" db="EMBL/GenBank/DDBJ databases">
        <authorList>
            <consortium name="DOE Joint Genome Institute"/>
            <person name="Kuo A."/>
            <person name="Kohler A."/>
            <person name="Nagy L.G."/>
            <person name="Floudas D."/>
            <person name="Copeland A."/>
            <person name="Barry K.W."/>
            <person name="Cichocki N."/>
            <person name="Veneault-Fourrey C."/>
            <person name="LaButti K."/>
            <person name="Lindquist E.A."/>
            <person name="Lipzen A."/>
            <person name="Lundell T."/>
            <person name="Morin E."/>
            <person name="Murat C."/>
            <person name="Sun H."/>
            <person name="Tunlid A."/>
            <person name="Henrissat B."/>
            <person name="Grigoriev I.V."/>
            <person name="Hibbett D.S."/>
            <person name="Martin F."/>
            <person name="Nordberg H.P."/>
            <person name="Cantor M.N."/>
            <person name="Hua S.X."/>
        </authorList>
    </citation>
    <scope>NUCLEOTIDE SEQUENCE [LARGE SCALE GENOMIC DNA]</scope>
    <source>
        <strain evidence="3 4">Foug A</strain>
    </source>
</reference>
<dbReference type="PROSITE" id="PS50157">
    <property type="entry name" value="ZINC_FINGER_C2H2_2"/>
    <property type="match status" value="1"/>
</dbReference>
<dbReference type="OrthoDB" id="2647604at2759"/>
<dbReference type="SMART" id="SM00355">
    <property type="entry name" value="ZnF_C2H2"/>
    <property type="match status" value="2"/>
</dbReference>
<accession>A0A0C2Z7K5</accession>
<evidence type="ECO:0000313" key="3">
    <source>
        <dbReference type="EMBL" id="KIM57963.1"/>
    </source>
</evidence>
<evidence type="ECO:0000259" key="2">
    <source>
        <dbReference type="PROSITE" id="PS50157"/>
    </source>
</evidence>